<reference evidence="3" key="1">
    <citation type="submission" date="2022-08" db="EMBL/GenBank/DDBJ databases">
        <authorList>
            <person name="Kallberg Y."/>
            <person name="Tangrot J."/>
            <person name="Rosling A."/>
        </authorList>
    </citation>
    <scope>NUCLEOTIDE SEQUENCE</scope>
    <source>
        <strain evidence="3">Wild A</strain>
    </source>
</reference>
<evidence type="ECO:0000259" key="2">
    <source>
        <dbReference type="Pfam" id="PF00849"/>
    </source>
</evidence>
<protein>
    <submittedName>
        <fullName evidence="3">558_t:CDS:1</fullName>
    </submittedName>
</protein>
<dbReference type="Pfam" id="PF00849">
    <property type="entry name" value="PseudoU_synth_2"/>
    <property type="match status" value="1"/>
</dbReference>
<name>A0A9W4SWJ9_9GLOM</name>
<dbReference type="InterPro" id="IPR006145">
    <property type="entry name" value="PsdUridine_synth_RsuA/RluA"/>
</dbReference>
<comment type="caution">
    <text evidence="3">The sequence shown here is derived from an EMBL/GenBank/DDBJ whole genome shotgun (WGS) entry which is preliminary data.</text>
</comment>
<feature type="domain" description="AB hydrolase-1" evidence="1">
    <location>
        <begin position="299"/>
        <end position="381"/>
    </location>
</feature>
<dbReference type="AlphaFoldDB" id="A0A9W4SWJ9"/>
<dbReference type="Gene3D" id="3.30.2350.10">
    <property type="entry name" value="Pseudouridine synthase"/>
    <property type="match status" value="1"/>
</dbReference>
<dbReference type="GO" id="GO:0001522">
    <property type="term" value="P:pseudouridine synthesis"/>
    <property type="evidence" value="ECO:0007669"/>
    <property type="project" value="InterPro"/>
</dbReference>
<feature type="non-terminal residue" evidence="3">
    <location>
        <position position="1"/>
    </location>
</feature>
<evidence type="ECO:0000313" key="4">
    <source>
        <dbReference type="Proteomes" id="UP001153678"/>
    </source>
</evidence>
<dbReference type="SUPFAM" id="SSF55120">
    <property type="entry name" value="Pseudouridine synthase"/>
    <property type="match status" value="1"/>
</dbReference>
<dbReference type="OrthoDB" id="2498029at2759"/>
<keyword evidence="4" id="KW-1185">Reference proteome</keyword>
<gene>
    <name evidence="3" type="ORF">FWILDA_LOCUS12370</name>
</gene>
<organism evidence="3 4">
    <name type="scientific">Funneliformis geosporum</name>
    <dbReference type="NCBI Taxonomy" id="1117311"/>
    <lineage>
        <taxon>Eukaryota</taxon>
        <taxon>Fungi</taxon>
        <taxon>Fungi incertae sedis</taxon>
        <taxon>Mucoromycota</taxon>
        <taxon>Glomeromycotina</taxon>
        <taxon>Glomeromycetes</taxon>
        <taxon>Glomerales</taxon>
        <taxon>Glomeraceae</taxon>
        <taxon>Funneliformis</taxon>
    </lineage>
</organism>
<dbReference type="CDD" id="cd02869">
    <property type="entry name" value="PseudoU_synth_RluA_like"/>
    <property type="match status" value="1"/>
</dbReference>
<accession>A0A9W4SWJ9</accession>
<sequence>GEKIEIYDNCLEKPSSTIYPLSQSKVYFEIAYEDKNILIILKEHGITMPSLDNSVRNYLFHKDPTEYQKQIEEFFIVTAVHRLDKVTKGLVIYPKNPVAKRILHRAIGDKTQITKKYLAWCEGSAKKHLPNYVSGYLRKDSREQKMVFTLKDANLETQHCALEIKKVSQKEISAKLLQKFASKYRGSILLEITLHTGRKHQIRSILSFFGMPIIGDKKYGAPSIGDTETSISIVNEKIKLLKGTNKNSISLVKYQRYFDFHKKLGLYEEFTVLTIKDNLLLCGSIIKPILVNHNNNKMVIFCHGVTNNRWSLFYSMHLVLQRGYQVVSYDARNHGISSKFSTSLGQIEACDLQDVIAYVKREFQPEKIGLYGFSMGAATCLF</sequence>
<dbReference type="PANTHER" id="PTHR21600">
    <property type="entry name" value="MITOCHONDRIAL RNA PSEUDOURIDINE SYNTHASE"/>
    <property type="match status" value="1"/>
</dbReference>
<evidence type="ECO:0000259" key="1">
    <source>
        <dbReference type="Pfam" id="PF00561"/>
    </source>
</evidence>
<dbReference type="InterPro" id="IPR029058">
    <property type="entry name" value="AB_hydrolase_fold"/>
</dbReference>
<dbReference type="Gene3D" id="3.40.50.1820">
    <property type="entry name" value="alpha/beta hydrolase"/>
    <property type="match status" value="1"/>
</dbReference>
<dbReference type="InterPro" id="IPR050188">
    <property type="entry name" value="RluA_PseudoU_synthase"/>
</dbReference>
<dbReference type="Pfam" id="PF00561">
    <property type="entry name" value="Abhydrolase_1"/>
    <property type="match status" value="1"/>
</dbReference>
<dbReference type="SUPFAM" id="SSF53474">
    <property type="entry name" value="alpha/beta-Hydrolases"/>
    <property type="match status" value="1"/>
</dbReference>
<dbReference type="Proteomes" id="UP001153678">
    <property type="component" value="Unassembled WGS sequence"/>
</dbReference>
<evidence type="ECO:0000313" key="3">
    <source>
        <dbReference type="EMBL" id="CAI2186027.1"/>
    </source>
</evidence>
<dbReference type="InterPro" id="IPR020103">
    <property type="entry name" value="PsdUridine_synth_cat_dom_sf"/>
</dbReference>
<dbReference type="GO" id="GO:0009982">
    <property type="term" value="F:pseudouridine synthase activity"/>
    <property type="evidence" value="ECO:0007669"/>
    <property type="project" value="InterPro"/>
</dbReference>
<dbReference type="EMBL" id="CAMKVN010003978">
    <property type="protein sequence ID" value="CAI2186027.1"/>
    <property type="molecule type" value="Genomic_DNA"/>
</dbReference>
<feature type="domain" description="Pseudouridine synthase RsuA/RluA-like" evidence="2">
    <location>
        <begin position="36"/>
        <end position="207"/>
    </location>
</feature>
<dbReference type="InterPro" id="IPR000073">
    <property type="entry name" value="AB_hydrolase_1"/>
</dbReference>
<dbReference type="GO" id="GO:0003723">
    <property type="term" value="F:RNA binding"/>
    <property type="evidence" value="ECO:0007669"/>
    <property type="project" value="InterPro"/>
</dbReference>
<proteinExistence type="predicted"/>